<gene>
    <name evidence="1" type="ORF">KXJ69_11150</name>
</gene>
<name>A0A9X1FRT3_9FLAO</name>
<reference evidence="1" key="1">
    <citation type="submission" date="2021-07" db="EMBL/GenBank/DDBJ databases">
        <title>Aureisphaera sp. CAU 1614 isolated from sea sediment.</title>
        <authorList>
            <person name="Kim W."/>
        </authorList>
    </citation>
    <scope>NUCLEOTIDE SEQUENCE</scope>
    <source>
        <strain evidence="1">CAU 1614</strain>
    </source>
</reference>
<dbReference type="Proteomes" id="UP001138686">
    <property type="component" value="Unassembled WGS sequence"/>
</dbReference>
<proteinExistence type="predicted"/>
<sequence>MNSKWYLSILVIALAFFGKSLEQKQAPNQEILVQFNEDFVSTSETEAAVETVKKQLQSIGVNEIQVVTIQDGSIKITYYSAIDVSFVEVLFKNQENLYLAYAGGQEKSDSSSSFPSSENDNYIHLNVNEIPDNSNRDIGFSGVLVEVKFVRDQFENPIAYFGTSEKDFTLKKYSEVLNKNLYFDGTIIKENTSYKIPEVRAGPLS</sequence>
<accession>A0A9X1FRT3</accession>
<organism evidence="1 2">
    <name type="scientific">Halomarinibacterium sedimenti</name>
    <dbReference type="NCBI Taxonomy" id="2857106"/>
    <lineage>
        <taxon>Bacteria</taxon>
        <taxon>Pseudomonadati</taxon>
        <taxon>Bacteroidota</taxon>
        <taxon>Flavobacteriia</taxon>
        <taxon>Flavobacteriales</taxon>
        <taxon>Flavobacteriaceae</taxon>
        <taxon>Halomarinibacterium</taxon>
    </lineage>
</organism>
<comment type="caution">
    <text evidence="1">The sequence shown here is derived from an EMBL/GenBank/DDBJ whole genome shotgun (WGS) entry which is preliminary data.</text>
</comment>
<dbReference type="EMBL" id="JAHWDP010000005">
    <property type="protein sequence ID" value="MBW2938667.1"/>
    <property type="molecule type" value="Genomic_DNA"/>
</dbReference>
<dbReference type="AlphaFoldDB" id="A0A9X1FRT3"/>
<dbReference type="RefSeq" id="WP_219053199.1">
    <property type="nucleotide sequence ID" value="NZ_JAHWDP010000005.1"/>
</dbReference>
<keyword evidence="2" id="KW-1185">Reference proteome</keyword>
<evidence type="ECO:0000313" key="1">
    <source>
        <dbReference type="EMBL" id="MBW2938667.1"/>
    </source>
</evidence>
<evidence type="ECO:0000313" key="2">
    <source>
        <dbReference type="Proteomes" id="UP001138686"/>
    </source>
</evidence>
<protein>
    <submittedName>
        <fullName evidence="1">Uncharacterized protein</fullName>
    </submittedName>
</protein>